<dbReference type="HOGENOM" id="CLU_076057_1_0_5"/>
<keyword evidence="7 10" id="KW-0653">Protein transport</keyword>
<gene>
    <name evidence="12" type="ordered locus">MGMSRv2__0262</name>
</gene>
<dbReference type="PRINTS" id="PR01374">
    <property type="entry name" value="TONBPROTEIN"/>
</dbReference>
<keyword evidence="3 10" id="KW-0813">Transport</keyword>
<organism evidence="12 13">
    <name type="scientific">Magnetospirillum gryphiswaldense (strain DSM 6361 / JCM 21280 / NBRC 15271 / MSR-1)</name>
    <dbReference type="NCBI Taxonomy" id="431944"/>
    <lineage>
        <taxon>Bacteria</taxon>
        <taxon>Pseudomonadati</taxon>
        <taxon>Pseudomonadota</taxon>
        <taxon>Alphaproteobacteria</taxon>
        <taxon>Rhodospirillales</taxon>
        <taxon>Rhodospirillaceae</taxon>
        <taxon>Magnetospirillum</taxon>
    </lineage>
</organism>
<dbReference type="eggNOG" id="COG0810">
    <property type="taxonomic scope" value="Bacteria"/>
</dbReference>
<dbReference type="GO" id="GO:0030288">
    <property type="term" value="C:outer membrane-bounded periplasmic space"/>
    <property type="evidence" value="ECO:0007669"/>
    <property type="project" value="InterPro"/>
</dbReference>
<keyword evidence="4 10" id="KW-1003">Cell membrane</keyword>
<keyword evidence="13" id="KW-1185">Reference proteome</keyword>
<dbReference type="STRING" id="1430440.MGMSRv2__0262"/>
<dbReference type="PANTHER" id="PTHR33446:SF2">
    <property type="entry name" value="PROTEIN TONB"/>
    <property type="match status" value="1"/>
</dbReference>
<dbReference type="AlphaFoldDB" id="V6EWL4"/>
<comment type="subcellular location">
    <subcellularLocation>
        <location evidence="1 10">Cell inner membrane</location>
        <topology evidence="1 10">Single-pass membrane protein</topology>
        <orientation evidence="1 10">Periplasmic side</orientation>
    </subcellularLocation>
</comment>
<dbReference type="InterPro" id="IPR006260">
    <property type="entry name" value="TonB/TolA_C"/>
</dbReference>
<sequence length="235" mass="24543">MQAETRSLPPLSRAVCHGGGGSFLGSLLWHALVVLALLHLGQLVTREPPQLLVNEVQLVQDAAPEPPSPVPPLPPEAPVVPPQVTPVAKPAAVPARRAVAPPPQVSVAVPTSPVAEAAPQTVAATTAGDGVAETVTAQTAIPSAAPGYHLGAVETPAPDYPFAARKRRRQGLVLVQLDVGADGRVDRVVLLESSGDSTLDEAAMTTLGRWRLRPATENNRPVPGRVEVPVRFRLE</sequence>
<reference evidence="12 13" key="1">
    <citation type="journal article" date="2014" name="Genome Announc.">
        <title>Complete genome sequence of Magnetospirillum gryphiswaldense MSR-1.</title>
        <authorList>
            <person name="Wang X."/>
            <person name="Wang Q."/>
            <person name="Zhang W."/>
            <person name="Wang Y."/>
            <person name="Li L."/>
            <person name="Wen T."/>
            <person name="Zhang T."/>
            <person name="Zhang Y."/>
            <person name="Xu J."/>
            <person name="Hu J."/>
            <person name="Li S."/>
            <person name="Liu L."/>
            <person name="Liu J."/>
            <person name="Jiang W."/>
            <person name="Tian J."/>
            <person name="Li Y."/>
            <person name="Schuler D."/>
            <person name="Wang L."/>
            <person name="Li J."/>
        </authorList>
    </citation>
    <scope>NUCLEOTIDE SEQUENCE [LARGE SCALE GENOMIC DNA]</scope>
    <source>
        <strain evidence="13">DSM 6361 / JCM 21280 / NBRC 15271 / MSR-1</strain>
    </source>
</reference>
<dbReference type="GO" id="GO:0055085">
    <property type="term" value="P:transmembrane transport"/>
    <property type="evidence" value="ECO:0007669"/>
    <property type="project" value="InterPro"/>
</dbReference>
<dbReference type="EMBL" id="HG794546">
    <property type="protein sequence ID" value="CDK97477.1"/>
    <property type="molecule type" value="Genomic_DNA"/>
</dbReference>
<evidence type="ECO:0000256" key="5">
    <source>
        <dbReference type="ARBA" id="ARBA00022519"/>
    </source>
</evidence>
<dbReference type="PANTHER" id="PTHR33446">
    <property type="entry name" value="PROTEIN TONB-RELATED"/>
    <property type="match status" value="1"/>
</dbReference>
<evidence type="ECO:0000256" key="1">
    <source>
        <dbReference type="ARBA" id="ARBA00004383"/>
    </source>
</evidence>
<dbReference type="InterPro" id="IPR051045">
    <property type="entry name" value="TonB-dependent_transducer"/>
</dbReference>
<evidence type="ECO:0000256" key="2">
    <source>
        <dbReference type="ARBA" id="ARBA00006555"/>
    </source>
</evidence>
<evidence type="ECO:0000259" key="11">
    <source>
        <dbReference type="PROSITE" id="PS52015"/>
    </source>
</evidence>
<dbReference type="NCBIfam" id="TIGR01352">
    <property type="entry name" value="tonB_Cterm"/>
    <property type="match status" value="1"/>
</dbReference>
<evidence type="ECO:0000313" key="12">
    <source>
        <dbReference type="EMBL" id="CDK97477.1"/>
    </source>
</evidence>
<comment type="similarity">
    <text evidence="2 10">Belongs to the TonB family.</text>
</comment>
<dbReference type="GO" id="GO:0031992">
    <property type="term" value="F:energy transducer activity"/>
    <property type="evidence" value="ECO:0007669"/>
    <property type="project" value="InterPro"/>
</dbReference>
<comment type="function">
    <text evidence="10">Interacts with outer membrane receptor proteins that carry out high-affinity binding and energy dependent uptake into the periplasmic space of specific substrates. It could act to transduce energy from the cytoplasmic membrane to specific energy-requiring processes in the outer membrane, resulting in the release into the periplasm of ligands bound by these outer membrane proteins.</text>
</comment>
<evidence type="ECO:0000256" key="9">
    <source>
        <dbReference type="ARBA" id="ARBA00023136"/>
    </source>
</evidence>
<evidence type="ECO:0000256" key="3">
    <source>
        <dbReference type="ARBA" id="ARBA00022448"/>
    </source>
</evidence>
<keyword evidence="8" id="KW-1133">Transmembrane helix</keyword>
<dbReference type="Pfam" id="PF03544">
    <property type="entry name" value="TonB_C"/>
    <property type="match status" value="1"/>
</dbReference>
<evidence type="ECO:0000256" key="4">
    <source>
        <dbReference type="ARBA" id="ARBA00022475"/>
    </source>
</evidence>
<dbReference type="GO" id="GO:0098797">
    <property type="term" value="C:plasma membrane protein complex"/>
    <property type="evidence" value="ECO:0007669"/>
    <property type="project" value="TreeGrafter"/>
</dbReference>
<accession>V6EWL4</accession>
<evidence type="ECO:0000256" key="10">
    <source>
        <dbReference type="RuleBase" id="RU362123"/>
    </source>
</evidence>
<evidence type="ECO:0000256" key="7">
    <source>
        <dbReference type="ARBA" id="ARBA00022927"/>
    </source>
</evidence>
<dbReference type="Gene3D" id="3.30.1150.10">
    <property type="match status" value="1"/>
</dbReference>
<dbReference type="GO" id="GO:0015031">
    <property type="term" value="P:protein transport"/>
    <property type="evidence" value="ECO:0007669"/>
    <property type="project" value="UniProtKB-UniRule"/>
</dbReference>
<dbReference type="SUPFAM" id="SSF74653">
    <property type="entry name" value="TolA/TonB C-terminal domain"/>
    <property type="match status" value="1"/>
</dbReference>
<evidence type="ECO:0000313" key="13">
    <source>
        <dbReference type="Proteomes" id="UP000018922"/>
    </source>
</evidence>
<feature type="domain" description="TonB C-terminal" evidence="11">
    <location>
        <begin position="145"/>
        <end position="235"/>
    </location>
</feature>
<keyword evidence="9" id="KW-0472">Membrane</keyword>
<dbReference type="InterPro" id="IPR003538">
    <property type="entry name" value="TonB"/>
</dbReference>
<dbReference type="GO" id="GO:0015891">
    <property type="term" value="P:siderophore transport"/>
    <property type="evidence" value="ECO:0007669"/>
    <property type="project" value="InterPro"/>
</dbReference>
<keyword evidence="6" id="KW-0812">Transmembrane</keyword>
<keyword evidence="10" id="KW-0735">Signal-anchor</keyword>
<name>V6EWL4_MAGGM</name>
<dbReference type="Proteomes" id="UP000018922">
    <property type="component" value="Chromosome I"/>
</dbReference>
<dbReference type="KEGG" id="mgy:MGMSRv2__0262"/>
<dbReference type="InterPro" id="IPR037682">
    <property type="entry name" value="TonB_C"/>
</dbReference>
<protein>
    <recommendedName>
        <fullName evidence="10">Protein TonB</fullName>
    </recommendedName>
</protein>
<evidence type="ECO:0000256" key="8">
    <source>
        <dbReference type="ARBA" id="ARBA00022989"/>
    </source>
</evidence>
<proteinExistence type="inferred from homology"/>
<keyword evidence="5 10" id="KW-0997">Cell inner membrane</keyword>
<evidence type="ECO:0000256" key="6">
    <source>
        <dbReference type="ARBA" id="ARBA00022692"/>
    </source>
</evidence>
<dbReference type="PROSITE" id="PS52015">
    <property type="entry name" value="TONB_CTD"/>
    <property type="match status" value="1"/>
</dbReference>